<gene>
    <name evidence="10" type="primary">glnQ1</name>
    <name evidence="10" type="ordered locus">azo0439</name>
</gene>
<dbReference type="CDD" id="cd03262">
    <property type="entry name" value="ABC_HisP_GlnQ"/>
    <property type="match status" value="1"/>
</dbReference>
<keyword evidence="8" id="KW-0472">Membrane</keyword>
<dbReference type="RefSeq" id="WP_011764174.1">
    <property type="nucleotide sequence ID" value="NC_008702.1"/>
</dbReference>
<dbReference type="GO" id="GO:0016887">
    <property type="term" value="F:ATP hydrolysis activity"/>
    <property type="evidence" value="ECO:0007669"/>
    <property type="project" value="InterPro"/>
</dbReference>
<accession>A1K2K1</accession>
<keyword evidence="6 10" id="KW-0067">ATP-binding</keyword>
<evidence type="ECO:0000256" key="3">
    <source>
        <dbReference type="ARBA" id="ARBA00022448"/>
    </source>
</evidence>
<dbReference type="Gene3D" id="3.40.50.300">
    <property type="entry name" value="P-loop containing nucleotide triphosphate hydrolases"/>
    <property type="match status" value="1"/>
</dbReference>
<dbReference type="KEGG" id="aoa:dqs_0450"/>
<keyword evidence="4" id="KW-1003">Cell membrane</keyword>
<dbReference type="FunFam" id="3.40.50.300:FF:000020">
    <property type="entry name" value="Amino acid ABC transporter ATP-binding component"/>
    <property type="match status" value="1"/>
</dbReference>
<sequence length="242" mass="26758">MIEINNVSKWYGDFQVLTDCTTGVKKGEVVVVCGPSGSGKSTLIKCVNALEPFQQGSIKVNGIAVEDPKTNLPKLRSHVGMVFQHFELFPHMTITDNLAIAQIKVLGRKRDEAVEKGLKLLDRVGLKAHAHKFPGQLSGGQQQRVAIARALAMDPICMLFDEPTSALDPEMINEVLDVMVELAREGMTMMCVTHEMGFARKVAHRVIFMDRGAIVEDAAKDEFFGQPRSERAQSFLAKILQH</sequence>
<dbReference type="GO" id="GO:0015424">
    <property type="term" value="F:ABC-type amino acid transporter activity"/>
    <property type="evidence" value="ECO:0007669"/>
    <property type="project" value="InterPro"/>
</dbReference>
<dbReference type="InterPro" id="IPR050086">
    <property type="entry name" value="MetN_ABC_transporter-like"/>
</dbReference>
<dbReference type="OrthoDB" id="9802264at2"/>
<dbReference type="PROSITE" id="PS00211">
    <property type="entry name" value="ABC_TRANSPORTER_1"/>
    <property type="match status" value="1"/>
</dbReference>
<keyword evidence="5" id="KW-0547">Nucleotide-binding</keyword>
<evidence type="ECO:0000256" key="2">
    <source>
        <dbReference type="ARBA" id="ARBA00005417"/>
    </source>
</evidence>
<evidence type="ECO:0000256" key="4">
    <source>
        <dbReference type="ARBA" id="ARBA00022475"/>
    </source>
</evidence>
<dbReference type="eggNOG" id="COG1126">
    <property type="taxonomic scope" value="Bacteria"/>
</dbReference>
<dbReference type="GO" id="GO:0005524">
    <property type="term" value="F:ATP binding"/>
    <property type="evidence" value="ECO:0007669"/>
    <property type="project" value="UniProtKB-KW"/>
</dbReference>
<reference evidence="10 11" key="1">
    <citation type="journal article" date="2006" name="Nat. Biotechnol.">
        <title>Complete genome of the mutualistic, N2-fixing grass endophyte Azoarcus sp. strain BH72.</title>
        <authorList>
            <person name="Krause A."/>
            <person name="Ramakumar A."/>
            <person name="Bartels D."/>
            <person name="Battistoni F."/>
            <person name="Bekel T."/>
            <person name="Boch J."/>
            <person name="Boehm M."/>
            <person name="Friedrich F."/>
            <person name="Hurek T."/>
            <person name="Krause L."/>
            <person name="Linke B."/>
            <person name="McHardy A.C."/>
            <person name="Sarkar A."/>
            <person name="Schneiker S."/>
            <person name="Syed A.A."/>
            <person name="Thauer R."/>
            <person name="Vorhoelter F.-J."/>
            <person name="Weidner S."/>
            <person name="Puehler A."/>
            <person name="Reinhold-Hurek B."/>
            <person name="Kaiser O."/>
            <person name="Goesmann A."/>
        </authorList>
    </citation>
    <scope>NUCLEOTIDE SEQUENCE [LARGE SCALE GENOMIC DNA]</scope>
    <source>
        <strain evidence="10 11">BH72</strain>
    </source>
</reference>
<evidence type="ECO:0000256" key="8">
    <source>
        <dbReference type="ARBA" id="ARBA00023136"/>
    </source>
</evidence>
<dbReference type="Proteomes" id="UP000002588">
    <property type="component" value="Chromosome"/>
</dbReference>
<evidence type="ECO:0000256" key="1">
    <source>
        <dbReference type="ARBA" id="ARBA00004202"/>
    </source>
</evidence>
<dbReference type="PROSITE" id="PS50893">
    <property type="entry name" value="ABC_TRANSPORTER_2"/>
    <property type="match status" value="1"/>
</dbReference>
<dbReference type="PANTHER" id="PTHR43166">
    <property type="entry name" value="AMINO ACID IMPORT ATP-BINDING PROTEIN"/>
    <property type="match status" value="1"/>
</dbReference>
<dbReference type="InterPro" id="IPR003593">
    <property type="entry name" value="AAA+_ATPase"/>
</dbReference>
<dbReference type="SUPFAM" id="SSF52540">
    <property type="entry name" value="P-loop containing nucleoside triphosphate hydrolases"/>
    <property type="match status" value="1"/>
</dbReference>
<comment type="similarity">
    <text evidence="2">Belongs to the ABC transporter superfamily.</text>
</comment>
<evidence type="ECO:0000313" key="10">
    <source>
        <dbReference type="EMBL" id="CAL93056.1"/>
    </source>
</evidence>
<keyword evidence="3" id="KW-0813">Transport</keyword>
<organism evidence="10 11">
    <name type="scientific">Azoarcus sp. (strain BH72)</name>
    <dbReference type="NCBI Taxonomy" id="418699"/>
    <lineage>
        <taxon>Bacteria</taxon>
        <taxon>Pseudomonadati</taxon>
        <taxon>Pseudomonadota</taxon>
        <taxon>Betaproteobacteria</taxon>
        <taxon>Rhodocyclales</taxon>
        <taxon>Zoogloeaceae</taxon>
        <taxon>Azoarcus</taxon>
    </lineage>
</organism>
<dbReference type="KEGG" id="azo:azo0439"/>
<dbReference type="AlphaFoldDB" id="A1K2K1"/>
<dbReference type="HOGENOM" id="CLU_000604_1_22_4"/>
<protein>
    <submittedName>
        <fullName evidence="10">Probable glutamine transport ATP-binding protein</fullName>
    </submittedName>
</protein>
<dbReference type="PANTHER" id="PTHR43166:SF9">
    <property type="entry name" value="GLUTAMATE_ASPARTATE IMPORT ATP-BINDING PROTEIN GLTL"/>
    <property type="match status" value="1"/>
</dbReference>
<dbReference type="PIRSF" id="PIRSF039085">
    <property type="entry name" value="ABC_ATPase_HisP"/>
    <property type="match status" value="1"/>
</dbReference>
<dbReference type="SMART" id="SM00382">
    <property type="entry name" value="AAA"/>
    <property type="match status" value="1"/>
</dbReference>
<name>A1K2K1_AZOSB</name>
<evidence type="ECO:0000256" key="7">
    <source>
        <dbReference type="ARBA" id="ARBA00022970"/>
    </source>
</evidence>
<dbReference type="EMBL" id="AM406670">
    <property type="protein sequence ID" value="CAL93056.1"/>
    <property type="molecule type" value="Genomic_DNA"/>
</dbReference>
<feature type="domain" description="ABC transporter" evidence="9">
    <location>
        <begin position="2"/>
        <end position="236"/>
    </location>
</feature>
<comment type="subcellular location">
    <subcellularLocation>
        <location evidence="1">Cell membrane</location>
        <topology evidence="1">Peripheral membrane protein</topology>
    </subcellularLocation>
</comment>
<dbReference type="InterPro" id="IPR017871">
    <property type="entry name" value="ABC_transporter-like_CS"/>
</dbReference>
<dbReference type="InterPro" id="IPR027417">
    <property type="entry name" value="P-loop_NTPase"/>
</dbReference>
<keyword evidence="11" id="KW-1185">Reference proteome</keyword>
<dbReference type="GO" id="GO:0005886">
    <property type="term" value="C:plasma membrane"/>
    <property type="evidence" value="ECO:0007669"/>
    <property type="project" value="UniProtKB-SubCell"/>
</dbReference>
<dbReference type="Pfam" id="PF00005">
    <property type="entry name" value="ABC_tran"/>
    <property type="match status" value="1"/>
</dbReference>
<evidence type="ECO:0000259" key="9">
    <source>
        <dbReference type="PROSITE" id="PS50893"/>
    </source>
</evidence>
<dbReference type="STRING" id="62928.azo0439"/>
<dbReference type="InterPro" id="IPR003439">
    <property type="entry name" value="ABC_transporter-like_ATP-bd"/>
</dbReference>
<proteinExistence type="inferred from homology"/>
<dbReference type="InterPro" id="IPR030679">
    <property type="entry name" value="ABC_ATPase_HisP-typ"/>
</dbReference>
<keyword evidence="7" id="KW-0029">Amino-acid transport</keyword>
<evidence type="ECO:0000256" key="5">
    <source>
        <dbReference type="ARBA" id="ARBA00022741"/>
    </source>
</evidence>
<evidence type="ECO:0000256" key="6">
    <source>
        <dbReference type="ARBA" id="ARBA00022840"/>
    </source>
</evidence>
<evidence type="ECO:0000313" key="11">
    <source>
        <dbReference type="Proteomes" id="UP000002588"/>
    </source>
</evidence>